<name>A0AAW2IFB7_9NEOP</name>
<dbReference type="PANTHER" id="PTHR21250">
    <property type="entry name" value="PRE-RRNA-PROCESSING PROTEIN TSR2 HOMOLOG"/>
    <property type="match status" value="1"/>
</dbReference>
<gene>
    <name evidence="6" type="ORF">PYX00_002118</name>
</gene>
<evidence type="ECO:0000256" key="5">
    <source>
        <dbReference type="SAM" id="MobiDB-lite"/>
    </source>
</evidence>
<evidence type="ECO:0000256" key="2">
    <source>
        <dbReference type="ARBA" id="ARBA00006524"/>
    </source>
</evidence>
<dbReference type="GO" id="GO:0006364">
    <property type="term" value="P:rRNA processing"/>
    <property type="evidence" value="ECO:0007669"/>
    <property type="project" value="UniProtKB-KW"/>
</dbReference>
<feature type="compositionally biased region" description="Acidic residues" evidence="5">
    <location>
        <begin position="131"/>
        <end position="142"/>
    </location>
</feature>
<dbReference type="EMBL" id="JARGDH010000001">
    <property type="protein sequence ID" value="KAL0280979.1"/>
    <property type="molecule type" value="Genomic_DNA"/>
</dbReference>
<accession>A0AAW2IFB7</accession>
<feature type="region of interest" description="Disordered" evidence="5">
    <location>
        <begin position="126"/>
        <end position="164"/>
    </location>
</feature>
<evidence type="ECO:0000256" key="1">
    <source>
        <dbReference type="ARBA" id="ARBA00002210"/>
    </source>
</evidence>
<comment type="function">
    <text evidence="1">May be involved in 20S pre-rRNA processing.</text>
</comment>
<reference evidence="6" key="1">
    <citation type="journal article" date="2024" name="Gigascience">
        <title>Chromosome-level genome of the poultry shaft louse Menopon gallinae provides insight into the host-switching and adaptive evolution of parasitic lice.</title>
        <authorList>
            <person name="Xu Y."/>
            <person name="Ma L."/>
            <person name="Liu S."/>
            <person name="Liang Y."/>
            <person name="Liu Q."/>
            <person name="He Z."/>
            <person name="Tian L."/>
            <person name="Duan Y."/>
            <person name="Cai W."/>
            <person name="Li H."/>
            <person name="Song F."/>
        </authorList>
    </citation>
    <scope>NUCLEOTIDE SEQUENCE</scope>
    <source>
        <strain evidence="6">Cailab_2023a</strain>
    </source>
</reference>
<sequence length="164" mass="19087">MEGRAMRNAIQNILNRWSGLKLCVEHQSGGRQSKEKALYLIDYLHEVLLSNNKIETEDFEDLISDYMDNELQTILEDDSVREISKTILHLYDVYQAKGEEGLTEEMGRLPPCDFWLDITYPVPSKTYCEESSGDESESEAEDTANNQTEDMDCEWTEVSYRRKR</sequence>
<protein>
    <recommendedName>
        <fullName evidence="3">Pre-rRNA-processing protein TSR2 homolog</fullName>
    </recommendedName>
</protein>
<dbReference type="InterPro" id="IPR019398">
    <property type="entry name" value="Pre-rRNA_process_TSR2"/>
</dbReference>
<evidence type="ECO:0000256" key="3">
    <source>
        <dbReference type="ARBA" id="ARBA00017551"/>
    </source>
</evidence>
<dbReference type="AlphaFoldDB" id="A0AAW2IFB7"/>
<proteinExistence type="inferred from homology"/>
<comment type="caution">
    <text evidence="6">The sequence shown here is derived from an EMBL/GenBank/DDBJ whole genome shotgun (WGS) entry which is preliminary data.</text>
</comment>
<organism evidence="6">
    <name type="scientific">Menopon gallinae</name>
    <name type="common">poultry shaft louse</name>
    <dbReference type="NCBI Taxonomy" id="328185"/>
    <lineage>
        <taxon>Eukaryota</taxon>
        <taxon>Metazoa</taxon>
        <taxon>Ecdysozoa</taxon>
        <taxon>Arthropoda</taxon>
        <taxon>Hexapoda</taxon>
        <taxon>Insecta</taxon>
        <taxon>Pterygota</taxon>
        <taxon>Neoptera</taxon>
        <taxon>Paraneoptera</taxon>
        <taxon>Psocodea</taxon>
        <taxon>Troctomorpha</taxon>
        <taxon>Phthiraptera</taxon>
        <taxon>Amblycera</taxon>
        <taxon>Menoponidae</taxon>
        <taxon>Menopon</taxon>
    </lineage>
</organism>
<evidence type="ECO:0000313" key="6">
    <source>
        <dbReference type="EMBL" id="KAL0280979.1"/>
    </source>
</evidence>
<comment type="similarity">
    <text evidence="2">Belongs to the TSR2 family.</text>
</comment>
<keyword evidence="4" id="KW-0698">rRNA processing</keyword>
<evidence type="ECO:0000256" key="4">
    <source>
        <dbReference type="ARBA" id="ARBA00022552"/>
    </source>
</evidence>
<dbReference type="Pfam" id="PF10273">
    <property type="entry name" value="WGG"/>
    <property type="match status" value="1"/>
</dbReference>